<dbReference type="InterPro" id="IPR036388">
    <property type="entry name" value="WH-like_DNA-bd_sf"/>
</dbReference>
<dbReference type="Pfam" id="PF25872">
    <property type="entry name" value="HTH_77"/>
    <property type="match status" value="1"/>
</dbReference>
<dbReference type="InterPro" id="IPR027417">
    <property type="entry name" value="P-loop_NTPase"/>
</dbReference>
<evidence type="ECO:0000313" key="2">
    <source>
        <dbReference type="EMBL" id="NYD74101.1"/>
    </source>
</evidence>
<dbReference type="Gene3D" id="1.10.10.10">
    <property type="entry name" value="Winged helix-like DNA-binding domain superfamily/Winged helix DNA-binding domain"/>
    <property type="match status" value="1"/>
</dbReference>
<keyword evidence="3" id="KW-1185">Reference proteome</keyword>
<dbReference type="SUPFAM" id="SSF48452">
    <property type="entry name" value="TPR-like"/>
    <property type="match status" value="2"/>
</dbReference>
<dbReference type="InterPro" id="IPR011990">
    <property type="entry name" value="TPR-like_helical_dom_sf"/>
</dbReference>
<dbReference type="Pfam" id="PF13401">
    <property type="entry name" value="AAA_22"/>
    <property type="match status" value="1"/>
</dbReference>
<dbReference type="InterPro" id="IPR049945">
    <property type="entry name" value="AAA_22"/>
</dbReference>
<dbReference type="Gene3D" id="1.25.40.10">
    <property type="entry name" value="Tetratricopeptide repeat domain"/>
    <property type="match status" value="2"/>
</dbReference>
<feature type="domain" description="Bacterial transcriptional activator" evidence="1">
    <location>
        <begin position="101"/>
        <end position="246"/>
    </location>
</feature>
<dbReference type="PANTHER" id="PTHR47691">
    <property type="entry name" value="REGULATOR-RELATED"/>
    <property type="match status" value="1"/>
</dbReference>
<organism evidence="2 3">
    <name type="scientific">Leifsonia soli</name>
    <dbReference type="NCBI Taxonomy" id="582665"/>
    <lineage>
        <taxon>Bacteria</taxon>
        <taxon>Bacillati</taxon>
        <taxon>Actinomycetota</taxon>
        <taxon>Actinomycetes</taxon>
        <taxon>Micrococcales</taxon>
        <taxon>Microbacteriaceae</taxon>
        <taxon>Leifsonia</taxon>
    </lineage>
</organism>
<dbReference type="InterPro" id="IPR058852">
    <property type="entry name" value="HTH_77"/>
</dbReference>
<dbReference type="Proteomes" id="UP000589620">
    <property type="component" value="Unassembled WGS sequence"/>
</dbReference>
<dbReference type="Pfam" id="PF03704">
    <property type="entry name" value="BTAD"/>
    <property type="match status" value="1"/>
</dbReference>
<dbReference type="PANTHER" id="PTHR47691:SF3">
    <property type="entry name" value="HTH-TYPE TRANSCRIPTIONAL REGULATOR RV0890C-RELATED"/>
    <property type="match status" value="1"/>
</dbReference>
<reference evidence="2 3" key="1">
    <citation type="submission" date="2020-07" db="EMBL/GenBank/DDBJ databases">
        <title>Sequencing the genomes of 1000 actinobacteria strains.</title>
        <authorList>
            <person name="Klenk H.-P."/>
        </authorList>
    </citation>
    <scope>NUCLEOTIDE SEQUENCE [LARGE SCALE GENOMIC DNA]</scope>
    <source>
        <strain evidence="2 3">DSM 23871</strain>
    </source>
</reference>
<comment type="caution">
    <text evidence="2">The sequence shown here is derived from an EMBL/GenBank/DDBJ whole genome shotgun (WGS) entry which is preliminary data.</text>
</comment>
<dbReference type="EMBL" id="JACCBJ010000001">
    <property type="protein sequence ID" value="NYD74101.1"/>
    <property type="molecule type" value="Genomic_DNA"/>
</dbReference>
<dbReference type="SUPFAM" id="SSF52540">
    <property type="entry name" value="P-loop containing nucleoside triphosphate hydrolases"/>
    <property type="match status" value="1"/>
</dbReference>
<dbReference type="AlphaFoldDB" id="A0A852SZM3"/>
<proteinExistence type="predicted"/>
<gene>
    <name evidence="2" type="ORF">BJ963_001620</name>
</gene>
<protein>
    <submittedName>
        <fullName evidence="2">Putative ATPase/DNA-binding SARP family transcriptional activator</fullName>
    </submittedName>
</protein>
<dbReference type="CDD" id="cd15831">
    <property type="entry name" value="BTAD"/>
    <property type="match status" value="1"/>
</dbReference>
<dbReference type="SMART" id="SM01043">
    <property type="entry name" value="BTAD"/>
    <property type="match status" value="1"/>
</dbReference>
<evidence type="ECO:0000313" key="3">
    <source>
        <dbReference type="Proteomes" id="UP000589620"/>
    </source>
</evidence>
<dbReference type="GO" id="GO:0003677">
    <property type="term" value="F:DNA binding"/>
    <property type="evidence" value="ECO:0007669"/>
    <property type="project" value="UniProtKB-KW"/>
</dbReference>
<sequence>MQSAPPPLRVAVLGPVLVEDRAGALAEPAGVLGKSLIVALTLARGIATVPSLVEDLWDDAPPRQERAALQTLVSRVRTASADGLLDSTPSGYTLAVAPEQTDLGLARRCLDRATAALRAGDTASAIAEASRALALWRGEPGAELGGTPLADALQRTASALRDDLLLVRARAHRSGGDPASALDDLRPLLESRPLDETLRREQLRALADAGRRSEALLAFAELKEALLDRLGTRPGPDLVALNAELLAADEEERPSAPRRVRIGLRTAPNALVGREYDLQAVEDLIATSRLTTILGAGGLGKTRLAQEVGTRAVHTPAVIVVELASVRSGEDVELAFASTLGIREARATRAADPGSQLDLRSRILGLLSERETLLIVDNCEHIVDAAAAYVQDILDSTTTVRVLATSRAPLAIGAERVYPLDSLKSTDGDAARASGAAVASAPPAALDAYGPAVALFVERARAARPGAVLPLDVVARLCDRLDGLPLAIELAAARTRSLSVDEIERRLGNRFALLTGGERTAPERHRTLFAVIEWSWNLLGTSEQALLRRLSRFPDGFSAEAAEAVAGAGAVTVLDDLDALVAQSLVTVTEDRSTGLLRYRMLETVREFGDHELVGARDEDAVLAGMDAWATSFSRETLSQMHGPQQVATFQRVTAEQDNLVAVLRSAIEGERRETAAVLFATLAYYWSLRSAHSEVIAFGPAIMDLLKDGEPAGELREAVAACYTILGGTFLFVDLRTSARAISRLRRLRRREPFADSRLDALAALVLHAGRADTGIELLRTYAASTDPERAAIGSLLLAQLHENSGELDEALATATQAWQAAQAAGDAWSLASAAQAIAQCHSQLAHPAEALEWAQRAYDHMAQLQADGDLRQLDWLIAMNAISSGDTARGRTLLERYLAAEVDRTGFDYADYYAIGYAGMAEIALADGDPAEGIRLYDQALAAFGGAPTAGERLLNPWTIVLAAAALVVRLRLLTTDPTVVDRDETDAAAAALRRRILVTARLNPPSLDRPVTGSGLSGFAVWMLDPRTAERHGATDGATTDGAAPGGSWVDTGLTLFALAGRANGRQDVASLHRDALEARIAGTWGRDRLEAASAAVASVPPAEAVVRGLAVLADVRP</sequence>
<keyword evidence="2" id="KW-0238">DNA-binding</keyword>
<accession>A0A852SZM3</accession>
<dbReference type="GO" id="GO:0016887">
    <property type="term" value="F:ATP hydrolysis activity"/>
    <property type="evidence" value="ECO:0007669"/>
    <property type="project" value="InterPro"/>
</dbReference>
<dbReference type="RefSeq" id="WP_179455842.1">
    <property type="nucleotide sequence ID" value="NZ_BAAAPX010000001.1"/>
</dbReference>
<dbReference type="Gene3D" id="3.40.50.300">
    <property type="entry name" value="P-loop containing nucleotide triphosphate hydrolases"/>
    <property type="match status" value="1"/>
</dbReference>
<dbReference type="InterPro" id="IPR005158">
    <property type="entry name" value="BTAD"/>
</dbReference>
<name>A0A852SZM3_9MICO</name>
<evidence type="ECO:0000259" key="1">
    <source>
        <dbReference type="SMART" id="SM01043"/>
    </source>
</evidence>